<gene>
    <name evidence="5" type="primary">sec-6</name>
    <name evidence="5" type="ORF">Tcan_03336</name>
</gene>
<comment type="similarity">
    <text evidence="1">Belongs to the SEC6 family.</text>
</comment>
<dbReference type="Pfam" id="PF06046">
    <property type="entry name" value="Sec6"/>
    <property type="match status" value="3"/>
</dbReference>
<dbReference type="AlphaFoldDB" id="A0A0B2VXY2"/>
<keyword evidence="2" id="KW-0813">Transport</keyword>
<dbReference type="Proteomes" id="UP000031036">
    <property type="component" value="Unassembled WGS sequence"/>
</dbReference>
<organism evidence="5 6">
    <name type="scientific">Toxocara canis</name>
    <name type="common">Canine roundworm</name>
    <dbReference type="NCBI Taxonomy" id="6265"/>
    <lineage>
        <taxon>Eukaryota</taxon>
        <taxon>Metazoa</taxon>
        <taxon>Ecdysozoa</taxon>
        <taxon>Nematoda</taxon>
        <taxon>Chromadorea</taxon>
        <taxon>Rhabditida</taxon>
        <taxon>Spirurina</taxon>
        <taxon>Ascaridomorpha</taxon>
        <taxon>Ascaridoidea</taxon>
        <taxon>Toxocaridae</taxon>
        <taxon>Toxocara</taxon>
    </lineage>
</organism>
<evidence type="ECO:0000256" key="2">
    <source>
        <dbReference type="ARBA" id="ARBA00022448"/>
    </source>
</evidence>
<dbReference type="OMA" id="DICADST"/>
<dbReference type="EMBL" id="JPKZ01000639">
    <property type="protein sequence ID" value="KHN86202.1"/>
    <property type="molecule type" value="Genomic_DNA"/>
</dbReference>
<dbReference type="GO" id="GO:0000145">
    <property type="term" value="C:exocyst"/>
    <property type="evidence" value="ECO:0007669"/>
    <property type="project" value="InterPro"/>
</dbReference>
<evidence type="ECO:0000256" key="1">
    <source>
        <dbReference type="ARBA" id="ARBA00009447"/>
    </source>
</evidence>
<dbReference type="PANTHER" id="PTHR21292">
    <property type="entry name" value="EXOCYST COMPLEX COMPONENT SEC6-RELATED"/>
    <property type="match status" value="1"/>
</dbReference>
<dbReference type="InterPro" id="IPR042532">
    <property type="entry name" value="EXOC3/Sec6_C"/>
</dbReference>
<dbReference type="STRING" id="6265.A0A0B2VXY2"/>
<dbReference type="GO" id="GO:0051601">
    <property type="term" value="P:exocyst localization"/>
    <property type="evidence" value="ECO:0007669"/>
    <property type="project" value="TreeGrafter"/>
</dbReference>
<dbReference type="GO" id="GO:0000149">
    <property type="term" value="F:SNARE binding"/>
    <property type="evidence" value="ECO:0007669"/>
    <property type="project" value="TreeGrafter"/>
</dbReference>
<keyword evidence="6" id="KW-1185">Reference proteome</keyword>
<name>A0A0B2VXY2_TOXCA</name>
<accession>A0A0B2VXY2</accession>
<dbReference type="Gene3D" id="1.10.357.70">
    <property type="entry name" value="Exocyst complex component Sec6, C-terminal domain"/>
    <property type="match status" value="2"/>
</dbReference>
<dbReference type="InterPro" id="IPR010326">
    <property type="entry name" value="EXOC3/Sec6"/>
</dbReference>
<dbReference type="GO" id="GO:0006887">
    <property type="term" value="P:exocytosis"/>
    <property type="evidence" value="ECO:0007669"/>
    <property type="project" value="UniProtKB-KW"/>
</dbReference>
<proteinExistence type="inferred from homology"/>
<dbReference type="Gene3D" id="1.10.357.50">
    <property type="match status" value="1"/>
</dbReference>
<evidence type="ECO:0000256" key="3">
    <source>
        <dbReference type="ARBA" id="ARBA00022483"/>
    </source>
</evidence>
<sequence length="852" mass="97804">MDAEAVQKEAYAAALVHVAQLLQRSDQLEKLDSLKKRADRKKAAVEAMLRTGVQSQLEGIRAAIGHLSSTVEDIKAVETHLQEIHDTLQRFPELKKKMAKLREANTRHSQYATAMEHLKHIYSINETIEHTHEYLVDGKLLLAHKNIMELEHARDDLMFEVHKLQQGNAEYEKNLLKTYFSEVEKLVNELAKQIWYICARCLEAVRGLDQGPMQLVTALRIIEREERIDKYYLDRRSATNNFMPPGRPRGWRQKCLEVIAKTVHQRIEGNQLEDRSLNKQWLARYLEVCRLVFVDDLAVAKSGAVPCFPPQYNIYERFVGMYHNCISSRLREIASEKLEKNELVQLLSWVNAYGGDQMLGTPKLQINAAAMLADHPLLLRSTVTQLCDQFVEVTKGDMHEWLEKTLTQEKDDWYKHVRPEEESLGYFYTQLPSILFGMIEDTVSLAKEISQEVIPSVVNVSIDEFLNFANRYRDASMAYKAKHFEDRSYFKEFTSTMIAVANNMDICADSTDKLKKHIRLTMETDVVDAKAADAGVSSAAPSCVHSPRGSAMMGVSRNTLLEKIDHLKKRWNLGLHSAVNALLEEVFEDISPHLAEILTKKWLCGSSAVETICMTLMDYHVDHAHLRPHIRCALLMEMQYRILGEYMIAIDNRLCGSSAVETICMTLMDYHVDHAHLRPHIRCALLMEMQYRILGEYMIAIDNRRISMASYEDRTEASALLRKDAMRIQQTFQTLHGDIEMPFVDMSAVLIDMSEVLILRDKSLLALETTSFVRKYPDIHTELLSALIQMREDMGRAEARSMADETLSHTKYHPKGDAVFAKLFQVCRTDSKRTLAFEETMQNMFSTLTSRT</sequence>
<comment type="caution">
    <text evidence="5">The sequence shown here is derived from an EMBL/GenBank/DDBJ whole genome shotgun (WGS) entry which is preliminary data.</text>
</comment>
<dbReference type="PANTHER" id="PTHR21292:SF1">
    <property type="entry name" value="EXOCYST COMPLEX COMPONENT 3"/>
    <property type="match status" value="1"/>
</dbReference>
<dbReference type="OrthoDB" id="10047020at2759"/>
<keyword evidence="3" id="KW-0268">Exocytosis</keyword>
<feature type="coiled-coil region" evidence="4">
    <location>
        <begin position="24"/>
        <end position="51"/>
    </location>
</feature>
<evidence type="ECO:0000313" key="5">
    <source>
        <dbReference type="EMBL" id="KHN86202.1"/>
    </source>
</evidence>
<keyword evidence="4" id="KW-0175">Coiled coil</keyword>
<evidence type="ECO:0000256" key="4">
    <source>
        <dbReference type="SAM" id="Coils"/>
    </source>
</evidence>
<evidence type="ECO:0000313" key="6">
    <source>
        <dbReference type="Proteomes" id="UP000031036"/>
    </source>
</evidence>
<protein>
    <submittedName>
        <fullName evidence="5">Exocyst complex component 3</fullName>
    </submittedName>
</protein>
<reference evidence="5 6" key="1">
    <citation type="submission" date="2014-11" db="EMBL/GenBank/DDBJ databases">
        <title>Genetic blueprint of the zoonotic pathogen Toxocara canis.</title>
        <authorList>
            <person name="Zhu X.-Q."/>
            <person name="Korhonen P.K."/>
            <person name="Cai H."/>
            <person name="Young N.D."/>
            <person name="Nejsum P."/>
            <person name="von Samson-Himmelstjerna G."/>
            <person name="Boag P.R."/>
            <person name="Tan P."/>
            <person name="Li Q."/>
            <person name="Min J."/>
            <person name="Yang Y."/>
            <person name="Wang X."/>
            <person name="Fang X."/>
            <person name="Hall R.S."/>
            <person name="Hofmann A."/>
            <person name="Sternberg P.W."/>
            <person name="Jex A.R."/>
            <person name="Gasser R.B."/>
        </authorList>
    </citation>
    <scope>NUCLEOTIDE SEQUENCE [LARGE SCALE GENOMIC DNA]</scope>
    <source>
        <strain evidence="5">PN_DK_2014</strain>
    </source>
</reference>